<dbReference type="Pfam" id="PF13966">
    <property type="entry name" value="zf-RVT"/>
    <property type="match status" value="1"/>
</dbReference>
<dbReference type="Gene3D" id="3.30.420.10">
    <property type="entry name" value="Ribonuclease H-like superfamily/Ribonuclease H"/>
    <property type="match status" value="1"/>
</dbReference>
<reference evidence="4" key="2">
    <citation type="submission" date="2025-08" db="UniProtKB">
        <authorList>
            <consortium name="RefSeq"/>
        </authorList>
    </citation>
    <scope>IDENTIFICATION</scope>
    <source>
        <tissue evidence="4">Leaves</tissue>
    </source>
</reference>
<accession>A0A6P6U8A0</accession>
<dbReference type="GO" id="GO:0003676">
    <property type="term" value="F:nucleic acid binding"/>
    <property type="evidence" value="ECO:0007669"/>
    <property type="project" value="InterPro"/>
</dbReference>
<dbReference type="GO" id="GO:0004523">
    <property type="term" value="F:RNA-DNA hybrid ribonuclease activity"/>
    <property type="evidence" value="ECO:0007669"/>
    <property type="project" value="InterPro"/>
</dbReference>
<dbReference type="SUPFAM" id="SSF53098">
    <property type="entry name" value="Ribonuclease H-like"/>
    <property type="match status" value="1"/>
</dbReference>
<dbReference type="OrthoDB" id="1348681at2759"/>
<evidence type="ECO:0000313" key="4">
    <source>
        <dbReference type="RefSeq" id="XP_027086649.1"/>
    </source>
</evidence>
<proteinExistence type="predicted"/>
<feature type="domain" description="Reverse transcriptase zinc-binding" evidence="2">
    <location>
        <begin position="43"/>
        <end position="112"/>
    </location>
</feature>
<dbReference type="Proteomes" id="UP001652660">
    <property type="component" value="Chromosome 9c"/>
</dbReference>
<dbReference type="InterPro" id="IPR044730">
    <property type="entry name" value="RNase_H-like_dom_plant"/>
</dbReference>
<dbReference type="CDD" id="cd06222">
    <property type="entry name" value="RNase_H_like"/>
    <property type="match status" value="1"/>
</dbReference>
<keyword evidence="3" id="KW-1185">Reference proteome</keyword>
<dbReference type="PANTHER" id="PTHR47074">
    <property type="entry name" value="BNAC02G40300D PROTEIN"/>
    <property type="match status" value="1"/>
</dbReference>
<dbReference type="InterPro" id="IPR026960">
    <property type="entry name" value="RVT-Znf"/>
</dbReference>
<name>A0A6P6U8A0_COFAR</name>
<dbReference type="InterPro" id="IPR036397">
    <property type="entry name" value="RNaseH_sf"/>
</dbReference>
<dbReference type="AlphaFoldDB" id="A0A6P6U8A0"/>
<reference evidence="3" key="1">
    <citation type="journal article" date="2025" name="Foods">
        <title>Unveiling the Microbial Signatures of Arabica Coffee Cherries: Insights into Ripeness Specific Diversity, Functional Traits, and Implications for Quality and Safety.</title>
        <authorList>
            <consortium name="RefSeq"/>
            <person name="Tenea G.N."/>
            <person name="Cifuentes V."/>
            <person name="Reyes P."/>
            <person name="Cevallos-Vallejos M."/>
        </authorList>
    </citation>
    <scope>NUCLEOTIDE SEQUENCE [LARGE SCALE GENOMIC DNA]</scope>
</reference>
<dbReference type="GeneID" id="113708389"/>
<dbReference type="InterPro" id="IPR002156">
    <property type="entry name" value="RNaseH_domain"/>
</dbReference>
<protein>
    <submittedName>
        <fullName evidence="4">Uncharacterized protein</fullName>
    </submittedName>
</protein>
<dbReference type="InterPro" id="IPR012337">
    <property type="entry name" value="RNaseH-like_sf"/>
</dbReference>
<dbReference type="PANTHER" id="PTHR47074:SF61">
    <property type="entry name" value="RNASE H TYPE-1 DOMAIN-CONTAINING PROTEIN"/>
    <property type="match status" value="1"/>
</dbReference>
<sequence>MYWNQSKSGVYTVKTGYVVAKEGRDNIDNRLVHNSDTSWEIRKHTVWKKLWSLNIKLKLKHFLSRCLQNGQATNEAIHHRIGKGSVWCHGCGEGTETIEHIFFFCPKAQLVWRLAPVRWDGLVELQCNMWRWWEAVVDSAGEANGAERIQLTVNVFWQLWKARNKMVFQMENVDAKAIVDKAQLEWLEYIAANETDHQTHASLEMEVHVPQHWEPPKEGIMRINTDAAISAKMVRTGLGIIARNWHGQIVKAQGIIGKRRSDVATEESLAIRGALEMAQFAGWTKIEVQSDCKNIVSSINSGNVQDCKLQTILEDIEALKNSFDSCLFSFVPRTVNACSHALAQFAVRSVRNFEWEDLFPIWLSQLASKNMG</sequence>
<gene>
    <name evidence="4" type="primary">LOC113708389</name>
</gene>
<evidence type="ECO:0000259" key="1">
    <source>
        <dbReference type="Pfam" id="PF13456"/>
    </source>
</evidence>
<organism evidence="3 4">
    <name type="scientific">Coffea arabica</name>
    <name type="common">Arabian coffee</name>
    <dbReference type="NCBI Taxonomy" id="13443"/>
    <lineage>
        <taxon>Eukaryota</taxon>
        <taxon>Viridiplantae</taxon>
        <taxon>Streptophyta</taxon>
        <taxon>Embryophyta</taxon>
        <taxon>Tracheophyta</taxon>
        <taxon>Spermatophyta</taxon>
        <taxon>Magnoliopsida</taxon>
        <taxon>eudicotyledons</taxon>
        <taxon>Gunneridae</taxon>
        <taxon>Pentapetalae</taxon>
        <taxon>asterids</taxon>
        <taxon>lamiids</taxon>
        <taxon>Gentianales</taxon>
        <taxon>Rubiaceae</taxon>
        <taxon>Ixoroideae</taxon>
        <taxon>Gardenieae complex</taxon>
        <taxon>Bertiereae - Coffeeae clade</taxon>
        <taxon>Coffeeae</taxon>
        <taxon>Coffea</taxon>
    </lineage>
</organism>
<dbReference type="Pfam" id="PF13456">
    <property type="entry name" value="RVT_3"/>
    <property type="match status" value="1"/>
</dbReference>
<feature type="domain" description="RNase H type-1" evidence="1">
    <location>
        <begin position="224"/>
        <end position="346"/>
    </location>
</feature>
<evidence type="ECO:0000259" key="2">
    <source>
        <dbReference type="Pfam" id="PF13966"/>
    </source>
</evidence>
<dbReference type="InterPro" id="IPR052929">
    <property type="entry name" value="RNase_H-like_EbsB-rel"/>
</dbReference>
<dbReference type="RefSeq" id="XP_027086649.1">
    <property type="nucleotide sequence ID" value="XM_027230848.1"/>
</dbReference>
<evidence type="ECO:0000313" key="3">
    <source>
        <dbReference type="Proteomes" id="UP001652660"/>
    </source>
</evidence>